<reference evidence="2 3" key="1">
    <citation type="submission" date="2019-11" db="EMBL/GenBank/DDBJ databases">
        <title>Whole genome sequence of Oryza granulata.</title>
        <authorList>
            <person name="Li W."/>
        </authorList>
    </citation>
    <scope>NUCLEOTIDE SEQUENCE [LARGE SCALE GENOMIC DNA]</scope>
    <source>
        <strain evidence="3">cv. Menghai</strain>
        <tissue evidence="2">Leaf</tissue>
    </source>
</reference>
<sequence>MVVAGEVREEEWTGVGTGLLNEVAEVDLKVYDEGNNHTTSNGAYFAACSTRAPSPPPVPSSYAPATIASSSSSRKPTPSPPRSTASSPTPRHLLLLHSFNDRHMLKVHHHLPKLLCPSVLSAE</sequence>
<feature type="region of interest" description="Disordered" evidence="1">
    <location>
        <begin position="50"/>
        <end position="92"/>
    </location>
</feature>
<feature type="compositionally biased region" description="Low complexity" evidence="1">
    <location>
        <begin position="60"/>
        <end position="91"/>
    </location>
</feature>
<dbReference type="Proteomes" id="UP000479710">
    <property type="component" value="Unassembled WGS sequence"/>
</dbReference>
<comment type="caution">
    <text evidence="2">The sequence shown here is derived from an EMBL/GenBank/DDBJ whole genome shotgun (WGS) entry which is preliminary data.</text>
</comment>
<evidence type="ECO:0000313" key="3">
    <source>
        <dbReference type="Proteomes" id="UP000479710"/>
    </source>
</evidence>
<dbReference type="EMBL" id="SPHZ02000005">
    <property type="protein sequence ID" value="KAF0921221.1"/>
    <property type="molecule type" value="Genomic_DNA"/>
</dbReference>
<dbReference type="AlphaFoldDB" id="A0A6G1E979"/>
<evidence type="ECO:0000256" key="1">
    <source>
        <dbReference type="SAM" id="MobiDB-lite"/>
    </source>
</evidence>
<accession>A0A6G1E979</accession>
<keyword evidence="3" id="KW-1185">Reference proteome</keyword>
<proteinExistence type="predicted"/>
<protein>
    <submittedName>
        <fullName evidence="2">Uncharacterized protein</fullName>
    </submittedName>
</protein>
<name>A0A6G1E979_9ORYZ</name>
<evidence type="ECO:0000313" key="2">
    <source>
        <dbReference type="EMBL" id="KAF0921221.1"/>
    </source>
</evidence>
<organism evidence="2 3">
    <name type="scientific">Oryza meyeriana var. granulata</name>
    <dbReference type="NCBI Taxonomy" id="110450"/>
    <lineage>
        <taxon>Eukaryota</taxon>
        <taxon>Viridiplantae</taxon>
        <taxon>Streptophyta</taxon>
        <taxon>Embryophyta</taxon>
        <taxon>Tracheophyta</taxon>
        <taxon>Spermatophyta</taxon>
        <taxon>Magnoliopsida</taxon>
        <taxon>Liliopsida</taxon>
        <taxon>Poales</taxon>
        <taxon>Poaceae</taxon>
        <taxon>BOP clade</taxon>
        <taxon>Oryzoideae</taxon>
        <taxon>Oryzeae</taxon>
        <taxon>Oryzinae</taxon>
        <taxon>Oryza</taxon>
        <taxon>Oryza meyeriana</taxon>
    </lineage>
</organism>
<gene>
    <name evidence="2" type="ORF">E2562_039357</name>
</gene>